<name>A0ABD5TYN7_9EURY</name>
<comment type="caution">
    <text evidence="1">The sequence shown here is derived from an EMBL/GenBank/DDBJ whole genome shotgun (WGS) entry which is preliminary data.</text>
</comment>
<dbReference type="Pfam" id="PF07505">
    <property type="entry name" value="DUF5131"/>
    <property type="match status" value="1"/>
</dbReference>
<dbReference type="EMBL" id="JBHSXH010000015">
    <property type="protein sequence ID" value="MFC6825712.1"/>
    <property type="molecule type" value="Genomic_DNA"/>
</dbReference>
<dbReference type="InterPro" id="IPR011101">
    <property type="entry name" value="DUF5131"/>
</dbReference>
<organism evidence="1 2">
    <name type="scientific">Halopelagius fulvigenes</name>
    <dbReference type="NCBI Taxonomy" id="1198324"/>
    <lineage>
        <taxon>Archaea</taxon>
        <taxon>Methanobacteriati</taxon>
        <taxon>Methanobacteriota</taxon>
        <taxon>Stenosarchaea group</taxon>
        <taxon>Halobacteria</taxon>
        <taxon>Halobacteriales</taxon>
        <taxon>Haloferacaceae</taxon>
    </lineage>
</organism>
<gene>
    <name evidence="1" type="ORF">ACFQEV_12020</name>
</gene>
<accession>A0ABD5TYN7</accession>
<dbReference type="Proteomes" id="UP001596408">
    <property type="component" value="Unassembled WGS sequence"/>
</dbReference>
<proteinExistence type="predicted"/>
<reference evidence="1 2" key="1">
    <citation type="journal article" date="2019" name="Int. J. Syst. Evol. Microbiol.">
        <title>The Global Catalogue of Microorganisms (GCM) 10K type strain sequencing project: providing services to taxonomists for standard genome sequencing and annotation.</title>
        <authorList>
            <consortium name="The Broad Institute Genomics Platform"/>
            <consortium name="The Broad Institute Genome Sequencing Center for Infectious Disease"/>
            <person name="Wu L."/>
            <person name="Ma J."/>
        </authorList>
    </citation>
    <scope>NUCLEOTIDE SEQUENCE [LARGE SCALE GENOMIC DNA]</scope>
    <source>
        <strain evidence="1 2">YIM 94188</strain>
    </source>
</reference>
<evidence type="ECO:0000313" key="1">
    <source>
        <dbReference type="EMBL" id="MFC6825712.1"/>
    </source>
</evidence>
<protein>
    <submittedName>
        <fullName evidence="1">DUF5131 family protein</fullName>
    </submittedName>
</protein>
<dbReference type="RefSeq" id="WP_379696197.1">
    <property type="nucleotide sequence ID" value="NZ_JBHSXH010000015.1"/>
</dbReference>
<evidence type="ECO:0000313" key="2">
    <source>
        <dbReference type="Proteomes" id="UP001596408"/>
    </source>
</evidence>
<keyword evidence="2" id="KW-1185">Reference proteome</keyword>
<dbReference type="AlphaFoldDB" id="A0ABD5TYN7"/>
<sequence>MNETDIAWTDTTWNSVHGCSKVSAGCDNCYAERISRQYGHTDHAWTNEHAGENVSTRPDKLKEPYALTEPSRIFVNSMSDLFHAAVPDEFILDVFAVMRNCPHHISQTLTKRPGRATHMTLEWPPNVWMGTSVEDGRVTDRIDLLRECDAETLFLSCEPLIGPLGEIDLSGYDWVIAGGESGPDADRRDMDHAWARDILRQCRRDDVAFFFKQSSARQPETNPYLTVDRGGIDVQVQFRELPALSPVVERARAAYAGGCVGVSVLDDLPPGCGCLGCARPASFVVDHPDHGHRTVCKTHARDYPVIERLGGDSA</sequence>